<name>A0A194WZ17_MOLSC</name>
<organism evidence="2 3">
    <name type="scientific">Mollisia scopiformis</name>
    <name type="common">Conifer needle endophyte fungus</name>
    <name type="synonym">Phialocephala scopiformis</name>
    <dbReference type="NCBI Taxonomy" id="149040"/>
    <lineage>
        <taxon>Eukaryota</taxon>
        <taxon>Fungi</taxon>
        <taxon>Dikarya</taxon>
        <taxon>Ascomycota</taxon>
        <taxon>Pezizomycotina</taxon>
        <taxon>Leotiomycetes</taxon>
        <taxon>Helotiales</taxon>
        <taxon>Mollisiaceae</taxon>
        <taxon>Mollisia</taxon>
    </lineage>
</organism>
<reference evidence="2 3" key="1">
    <citation type="submission" date="2015-10" db="EMBL/GenBank/DDBJ databases">
        <title>Full genome of DAOMC 229536 Phialocephala scopiformis, a fungal endophyte of spruce producing the potent anti-insectan compound rugulosin.</title>
        <authorList>
            <consortium name="DOE Joint Genome Institute"/>
            <person name="Walker A.K."/>
            <person name="Frasz S.L."/>
            <person name="Seifert K.A."/>
            <person name="Miller J.D."/>
            <person name="Mondo S.J."/>
            <person name="Labutti K."/>
            <person name="Lipzen A."/>
            <person name="Dockter R."/>
            <person name="Kennedy M."/>
            <person name="Grigoriev I.V."/>
            <person name="Spatafora J.W."/>
        </authorList>
    </citation>
    <scope>NUCLEOTIDE SEQUENCE [LARGE SCALE GENOMIC DNA]</scope>
    <source>
        <strain evidence="2 3">CBS 120377</strain>
    </source>
</reference>
<evidence type="ECO:0000313" key="3">
    <source>
        <dbReference type="Proteomes" id="UP000070700"/>
    </source>
</evidence>
<evidence type="ECO:0000313" key="2">
    <source>
        <dbReference type="EMBL" id="KUJ13203.1"/>
    </source>
</evidence>
<dbReference type="RefSeq" id="XP_018067558.1">
    <property type="nucleotide sequence ID" value="XM_018218625.1"/>
</dbReference>
<keyword evidence="3" id="KW-1185">Reference proteome</keyword>
<proteinExistence type="predicted"/>
<dbReference type="InParanoid" id="A0A194WZ17"/>
<dbReference type="AlphaFoldDB" id="A0A194WZ17"/>
<dbReference type="Proteomes" id="UP000070700">
    <property type="component" value="Unassembled WGS sequence"/>
</dbReference>
<feature type="chain" id="PRO_5008267631" evidence="1">
    <location>
        <begin position="29"/>
        <end position="661"/>
    </location>
</feature>
<feature type="signal peptide" evidence="1">
    <location>
        <begin position="1"/>
        <end position="28"/>
    </location>
</feature>
<protein>
    <submittedName>
        <fullName evidence="2">Uncharacterized protein</fullName>
    </submittedName>
</protein>
<dbReference type="GeneID" id="28828351"/>
<sequence length="661" mass="76023">MAPENSLSLVALIVSLVALLMSLWQVLQSNFGTAEGRQRTNSAIMGNWADMTRWRWNWIEFRFVIKYVTPHIVIGATENLQESELYDQANPSGGRRFRKDRWRLNKFHVLGRDTMPENIEGRWKSPNGGLGWFRRRLHGLYWALAHLDPHEFDSEIMVSWDRLLQVAHNYQQSILSLQRQEWGSMYSGTQALPIPKTLEKQGESNSDSLTSTLICVKLKRRNWDYIPSDINRPLASTSLGDLMVLGQRLGMRWQEIRLHEGYLRAEGSGYTITSSSIRSFGLVARLSVRPEHSEIKSLGRLQAGLDLSNISADKLLIPSVHADQMLCGIVPGDPELVDRTYHTVGPDAKSHPEWMFNAIQTHGDVQQFCQKTNQTRTLINDAICCICPWMPLSTSPIVRIQHPIAWQGGYMGYKYSFMHFWEAREVLRVRLKRRCDQLSQKEKQEHTKFEYAQQKYDALAEHVAADDFYCRWKKSLIHPEGKVNAAAPNSGYEQAIKDRMDMLQSIKDIFDETQRFFEARNKADQLIHEEHFSVPPIKYLELVRAYLSALAIKVARPDFKANPDHNLEIDQMLSDKKHSGPGLARDIAEMTHVMVDQCSFVAEKLRFRDKNLVSDLDVEEAWWMLMLRGTCWNMSVWMEPPDAGALVPSSLYSDGSLVWIT</sequence>
<evidence type="ECO:0000256" key="1">
    <source>
        <dbReference type="SAM" id="SignalP"/>
    </source>
</evidence>
<accession>A0A194WZ17</accession>
<dbReference type="OrthoDB" id="5227693at2759"/>
<gene>
    <name evidence="2" type="ORF">LY89DRAFT_721274</name>
</gene>
<keyword evidence="1" id="KW-0732">Signal</keyword>
<dbReference type="EMBL" id="KQ947422">
    <property type="protein sequence ID" value="KUJ13203.1"/>
    <property type="molecule type" value="Genomic_DNA"/>
</dbReference>
<dbReference type="KEGG" id="psco:LY89DRAFT_721274"/>